<reference evidence="3 4" key="1">
    <citation type="submission" date="2020-09" db="EMBL/GenBank/DDBJ databases">
        <title>Flavimobilis rhizosphaerae sp. nov., isolated from rhizosphere soil of Spartina alterniflora.</title>
        <authorList>
            <person name="Hanqin C."/>
        </authorList>
    </citation>
    <scope>NUCLEOTIDE SEQUENCE [LARGE SCALE GENOMIC DNA]</scope>
    <source>
        <strain evidence="3 4">GY 10621</strain>
    </source>
</reference>
<dbReference type="PANTHER" id="PTHR42698:SF1">
    <property type="entry name" value="GTPASE ERA, MITOCHONDRIAL"/>
    <property type="match status" value="1"/>
</dbReference>
<evidence type="ECO:0000259" key="2">
    <source>
        <dbReference type="Pfam" id="PF00009"/>
    </source>
</evidence>
<dbReference type="InterPro" id="IPR027417">
    <property type="entry name" value="P-loop_NTPase"/>
</dbReference>
<organism evidence="3 4">
    <name type="scientific">Flavimobilis rhizosphaerae</name>
    <dbReference type="NCBI Taxonomy" id="2775421"/>
    <lineage>
        <taxon>Bacteria</taxon>
        <taxon>Bacillati</taxon>
        <taxon>Actinomycetota</taxon>
        <taxon>Actinomycetes</taxon>
        <taxon>Micrococcales</taxon>
        <taxon>Jonesiaceae</taxon>
        <taxon>Flavimobilis</taxon>
    </lineage>
</organism>
<keyword evidence="1" id="KW-0812">Transmembrane</keyword>
<dbReference type="RefSeq" id="WP_192282092.1">
    <property type="nucleotide sequence ID" value="NZ_JACZDF010000009.1"/>
</dbReference>
<evidence type="ECO:0000256" key="1">
    <source>
        <dbReference type="SAM" id="Phobius"/>
    </source>
</evidence>
<accession>A0ABR9DU17</accession>
<dbReference type="EMBL" id="JACZDF010000009">
    <property type="protein sequence ID" value="MBD9700439.1"/>
    <property type="molecule type" value="Genomic_DNA"/>
</dbReference>
<evidence type="ECO:0000313" key="3">
    <source>
        <dbReference type="EMBL" id="MBD9700439.1"/>
    </source>
</evidence>
<sequence length="501" mass="52470">MGARADETELRGRVADLRSALKVAGERIPAAVRTSVDDALTTADGRLDLGVEHTVVALVGGTGSGKSSLFNAISRMTFADVGVRRPTTSLMTACAWSERADALLDWVGVDRERRINRFSSLDGDQETQLTGLVLLDLPDHDSIATIHRETVDRVVPMADLVVWVVDPQKYADHALHAGYLQGMAGVEGSMLVVLNQLDTVPEGQRAEILADVQNLLTVDGLGEVEVLGASAVTGDGIAEIRSRLATIVGQRSRAALRVATELSRAAEQLTDVLPAEVARRSASGVPGTVDALADLVGLPERTTTAAHTLDDGTRAGADGALTAASVTQLREAWLERAGAHLGPAWRDSLVEGTPEDEEIARRATAAVRAVRLPAGPSRGVRGWRAATAVGAVLGVVALVAWLVLVLTDAAADDVQLLLLGLGVVGVVLGLVGVLAWRGARRAQSRARAETFSGAVREGLARVVHDLLETPADAVLGAHAEARTLALAALSREAARHARSGD</sequence>
<feature type="transmembrane region" description="Helical" evidence="1">
    <location>
        <begin position="416"/>
        <end position="436"/>
    </location>
</feature>
<name>A0ABR9DU17_9MICO</name>
<keyword evidence="1" id="KW-0472">Membrane</keyword>
<dbReference type="InterPro" id="IPR000795">
    <property type="entry name" value="T_Tr_GTP-bd_dom"/>
</dbReference>
<comment type="caution">
    <text evidence="3">The sequence shown here is derived from an EMBL/GenBank/DDBJ whole genome shotgun (WGS) entry which is preliminary data.</text>
</comment>
<evidence type="ECO:0000313" key="4">
    <source>
        <dbReference type="Proteomes" id="UP000642107"/>
    </source>
</evidence>
<dbReference type="InterPro" id="IPR005662">
    <property type="entry name" value="GTPase_Era-like"/>
</dbReference>
<gene>
    <name evidence="3" type="ORF">IGS67_13260</name>
</gene>
<feature type="domain" description="Tr-type G" evidence="2">
    <location>
        <begin position="52"/>
        <end position="245"/>
    </location>
</feature>
<protein>
    <submittedName>
        <fullName evidence="3">50S ribosome-binding GTPase</fullName>
    </submittedName>
</protein>
<proteinExistence type="predicted"/>
<dbReference type="PANTHER" id="PTHR42698">
    <property type="entry name" value="GTPASE ERA"/>
    <property type="match status" value="1"/>
</dbReference>
<keyword evidence="1" id="KW-1133">Transmembrane helix</keyword>
<dbReference type="Pfam" id="PF00009">
    <property type="entry name" value="GTP_EFTU"/>
    <property type="match status" value="1"/>
</dbReference>
<dbReference type="SUPFAM" id="SSF52540">
    <property type="entry name" value="P-loop containing nucleoside triphosphate hydrolases"/>
    <property type="match status" value="1"/>
</dbReference>
<dbReference type="Gene3D" id="3.40.50.300">
    <property type="entry name" value="P-loop containing nucleotide triphosphate hydrolases"/>
    <property type="match status" value="1"/>
</dbReference>
<keyword evidence="4" id="KW-1185">Reference proteome</keyword>
<feature type="transmembrane region" description="Helical" evidence="1">
    <location>
        <begin position="385"/>
        <end position="404"/>
    </location>
</feature>
<dbReference type="Proteomes" id="UP000642107">
    <property type="component" value="Unassembled WGS sequence"/>
</dbReference>